<reference evidence="1" key="1">
    <citation type="submission" date="2020-06" db="EMBL/GenBank/DDBJ databases">
        <authorList>
            <person name="Li T."/>
            <person name="Hu X."/>
            <person name="Zhang T."/>
            <person name="Song X."/>
            <person name="Zhang H."/>
            <person name="Dai N."/>
            <person name="Sheng W."/>
            <person name="Hou X."/>
            <person name="Wei L."/>
        </authorList>
    </citation>
    <scope>NUCLEOTIDE SEQUENCE</scope>
    <source>
        <strain evidence="1">3651</strain>
        <tissue evidence="1">Leaf</tissue>
    </source>
</reference>
<comment type="caution">
    <text evidence="1">The sequence shown here is derived from an EMBL/GenBank/DDBJ whole genome shotgun (WGS) entry which is preliminary data.</text>
</comment>
<dbReference type="Proteomes" id="UP001293254">
    <property type="component" value="Unassembled WGS sequence"/>
</dbReference>
<reference evidence="1" key="2">
    <citation type="journal article" date="2024" name="Plant">
        <title>Genomic evolution and insights into agronomic trait innovations of Sesamum species.</title>
        <authorList>
            <person name="Miao H."/>
            <person name="Wang L."/>
            <person name="Qu L."/>
            <person name="Liu H."/>
            <person name="Sun Y."/>
            <person name="Le M."/>
            <person name="Wang Q."/>
            <person name="Wei S."/>
            <person name="Zheng Y."/>
            <person name="Lin W."/>
            <person name="Duan Y."/>
            <person name="Cao H."/>
            <person name="Xiong S."/>
            <person name="Wang X."/>
            <person name="Wei L."/>
            <person name="Li C."/>
            <person name="Ma Q."/>
            <person name="Ju M."/>
            <person name="Zhao R."/>
            <person name="Li G."/>
            <person name="Mu C."/>
            <person name="Tian Q."/>
            <person name="Mei H."/>
            <person name="Zhang T."/>
            <person name="Gao T."/>
            <person name="Zhang H."/>
        </authorList>
    </citation>
    <scope>NUCLEOTIDE SEQUENCE</scope>
    <source>
        <strain evidence="1">3651</strain>
    </source>
</reference>
<evidence type="ECO:0000313" key="2">
    <source>
        <dbReference type="Proteomes" id="UP001293254"/>
    </source>
</evidence>
<dbReference type="EMBL" id="JACGWO010000005">
    <property type="protein sequence ID" value="KAK4428139.1"/>
    <property type="molecule type" value="Genomic_DNA"/>
</dbReference>
<proteinExistence type="predicted"/>
<gene>
    <name evidence="1" type="ORF">Salat_1582900</name>
</gene>
<name>A0AAE1YDB7_9LAMI</name>
<protein>
    <submittedName>
        <fullName evidence="1">Uncharacterized protein</fullName>
    </submittedName>
</protein>
<dbReference type="AlphaFoldDB" id="A0AAE1YDB7"/>
<organism evidence="1 2">
    <name type="scientific">Sesamum alatum</name>
    <dbReference type="NCBI Taxonomy" id="300844"/>
    <lineage>
        <taxon>Eukaryota</taxon>
        <taxon>Viridiplantae</taxon>
        <taxon>Streptophyta</taxon>
        <taxon>Embryophyta</taxon>
        <taxon>Tracheophyta</taxon>
        <taxon>Spermatophyta</taxon>
        <taxon>Magnoliopsida</taxon>
        <taxon>eudicotyledons</taxon>
        <taxon>Gunneridae</taxon>
        <taxon>Pentapetalae</taxon>
        <taxon>asterids</taxon>
        <taxon>lamiids</taxon>
        <taxon>Lamiales</taxon>
        <taxon>Pedaliaceae</taxon>
        <taxon>Sesamum</taxon>
    </lineage>
</organism>
<accession>A0AAE1YDB7</accession>
<keyword evidence="2" id="KW-1185">Reference proteome</keyword>
<evidence type="ECO:0000313" key="1">
    <source>
        <dbReference type="EMBL" id="KAK4428139.1"/>
    </source>
</evidence>
<sequence length="106" mass="11327">MRPVIASMSEVTASTFGDAEELYRLFESSAEVSPGTAVGGQSHEGVDDVLCLFNDVSYLTDDLLHLLGLAPLLGGILEEISEELEIPLQLLHIASGVIDQMGLVKQ</sequence>